<gene>
    <name evidence="12" type="primary">LOC108564494</name>
</gene>
<dbReference type="SMART" id="SM00179">
    <property type="entry name" value="EGF_CA"/>
    <property type="match status" value="2"/>
</dbReference>
<dbReference type="PANTHER" id="PTHR24255">
    <property type="entry name" value="COMPLEMENT COMPONENT 1, S SUBCOMPONENT-RELATED"/>
    <property type="match status" value="1"/>
</dbReference>
<evidence type="ECO:0000256" key="2">
    <source>
        <dbReference type="ARBA" id="ARBA00022801"/>
    </source>
</evidence>
<feature type="domain" description="EGF-like" evidence="9">
    <location>
        <begin position="1369"/>
        <end position="1406"/>
    </location>
</feature>
<dbReference type="InterPro" id="IPR000742">
    <property type="entry name" value="EGF"/>
</dbReference>
<dbReference type="Pfam" id="PF00431">
    <property type="entry name" value="CUB"/>
    <property type="match status" value="3"/>
</dbReference>
<dbReference type="SMART" id="SM00042">
    <property type="entry name" value="CUB"/>
    <property type="match status" value="3"/>
</dbReference>
<dbReference type="PROSITE" id="PS01180">
    <property type="entry name" value="CUB"/>
    <property type="match status" value="3"/>
</dbReference>
<evidence type="ECO:0000256" key="7">
    <source>
        <dbReference type="SAM" id="SignalP"/>
    </source>
</evidence>
<feature type="compositionally biased region" description="Polar residues" evidence="6">
    <location>
        <begin position="2167"/>
        <end position="2176"/>
    </location>
</feature>
<dbReference type="SUPFAM" id="SSF49854">
    <property type="entry name" value="Spermadhesin, CUB domain"/>
    <property type="match status" value="4"/>
</dbReference>
<dbReference type="SMART" id="SM00181">
    <property type="entry name" value="EGF"/>
    <property type="match status" value="3"/>
</dbReference>
<feature type="region of interest" description="Disordered" evidence="6">
    <location>
        <begin position="2300"/>
        <end position="2396"/>
    </location>
</feature>
<feature type="domain" description="EGF-like" evidence="9">
    <location>
        <begin position="1337"/>
        <end position="1367"/>
    </location>
</feature>
<evidence type="ECO:0000256" key="5">
    <source>
        <dbReference type="PROSITE-ProRule" id="PRU00076"/>
    </source>
</evidence>
<dbReference type="RefSeq" id="XP_017779049.1">
    <property type="nucleotide sequence ID" value="XM_017923560.1"/>
</dbReference>
<dbReference type="CDD" id="cd00041">
    <property type="entry name" value="CUB"/>
    <property type="match status" value="3"/>
</dbReference>
<feature type="compositionally biased region" description="Low complexity" evidence="6">
    <location>
        <begin position="2361"/>
        <end position="2380"/>
    </location>
</feature>
<feature type="region of interest" description="Disordered" evidence="6">
    <location>
        <begin position="1518"/>
        <end position="1565"/>
    </location>
</feature>
<feature type="region of interest" description="Disordered" evidence="6">
    <location>
        <begin position="1596"/>
        <end position="1615"/>
    </location>
</feature>
<feature type="region of interest" description="Disordered" evidence="6">
    <location>
        <begin position="2013"/>
        <end position="2035"/>
    </location>
</feature>
<dbReference type="InterPro" id="IPR001881">
    <property type="entry name" value="EGF-like_Ca-bd_dom"/>
</dbReference>
<feature type="region of interest" description="Disordered" evidence="6">
    <location>
        <begin position="2463"/>
        <end position="2522"/>
    </location>
</feature>
<feature type="compositionally biased region" description="Polar residues" evidence="6">
    <location>
        <begin position="2479"/>
        <end position="2491"/>
    </location>
</feature>
<feature type="compositionally biased region" description="Low complexity" evidence="6">
    <location>
        <begin position="1755"/>
        <end position="1769"/>
    </location>
</feature>
<dbReference type="PROSITE" id="PS01186">
    <property type="entry name" value="EGF_2"/>
    <property type="match status" value="1"/>
</dbReference>
<sequence length="2522" mass="278734">MMYRLSSMDMAKMLLISLIVFGVIQAGGAMSLRTRDEGDPAPGRSPGPPRECRTLDGAKRTDRPHYNLTISHNLFSTDLLVSGVTYQVTIERNGENEPFKGGEFMVSSSLDDGSLWGTFSGFGPAQGCGPPIYKSQFGAGTFPPFALNWTTNPWNLQLNSLTATNNVTFTLKYRLNNDMFKFSIALPISEECQLWLRPEEKLVSWVDFPSAECQVWFPGHRTGHGLVIDMHRLNIPCTKGFLHFSGLNTSQQQHFRSHKQAHLCGKLEELPDADRHIYFPSSHSLPYLHIRGSPVFTFFYHLVDYCYNVTFVTRNGSFELKPTASGDLQCTFKIYLPYGNRVALSLVIGDKNGDGKRPEVGSSSVSELNNVGEECVGLRVEFVDGDGIWSHCSMVGEADRRIEIVSRENKVVLKVRVRTDGGGGAALGMRLSYRAEAAEDIVGMCGFGWVALRQFCVSAVEDLKLPWAQAELECGRRGGHLASIRNEHAQTLIDNLLLNSPGYKDNNAYWIGASDKTHEGDFHWSDGLPFSYTNWFPGWSQHGDYNRQPNDDGLSEQDCVEVRRIYSLPTSSASLASTFMWNDRDCSAPNFFICERLQNDEPLEEVWPPDCNRSVILSPQQPRAAVSSPGFPRQYPDNADCDTIIAVPPGYRIILDFEELVLENEPSCSYDYLEIIEMSGNATNGGGGNSSSRAGGSGSISSGGIKSSSSSSRRLCGDWSSKLKLLRHVSSSSKLRLHFSSDYSHHFGGFKARVSMENAQRTSPRAALQCSDDRLQIFNNSCYLFVSYPEVMWSTAQQICKGIRAQLASILTPDEERFVTTNIRKTSEYRNSAKYWLGGKVDSNGKYNWIDGSNMGYFGWLPGQGPSSSSHEREEDVCLGIQWTYSPTPMLPSGLYWKSQKCNSVGGYICKRPTLISGQGINFNKTVNGSEGKLVTPNYPGNYYNNLDFTVRIVGPERTRIVIQFDKLDIESQIECLYDYVEMRTVGKNGRAFRDSVKWCGSHETEMQRFNFVAENNEVQLRFHSDYSITGGGFLLHWHSVDISGCPIRTLTAKEGFLVSPNYPHFLLAHLDCTFNIIAPPGKRIWLNFERFDMDDEYDESSLEVNLGTEGFKPFQTYDLLTDGTYVSNGDRMKVRLRTHDKPRGSGFKAAYKITPAQELVINLTNNSIGNLLYLNYPNPAPRNVEFKQHLIAPFGYVISLELSHLILTEVECGPEFGTLEVLDNYADTNGTSWHMCYDTEVDSVVPKAPIAITSFLNTLHIRQRHARNGLSLNGTLRVEEDVNFMDKIMKHKSENVESCKPNPCLNEGKCVHNGSQKLCQCLKYYTGIFCALTQCDLDPCVFGSCQLTENSFKCHCKLGYMGPTCEQKRRPCEGNPCEGRGTCVERGADGFLCRCHAWWEGTRCERRMLHIPYKPLSERMLREPFWLGLMTVSVVMGVIGLFWCAKRHFPEKIEKLLAEEEDRNRGGVSSLRSSSVREQLAASGAAAVSVTPSPGPGAPRSLFGRLGIRKPSILSLTSPHASGYSPATARTFSLDDLLKPPPRRTPSPKKKRNNSTPTKKNAAEKKQILQQLISPGGKGGGGKVSLGELMQMSERSMKEKKKDGSASGDDASKETKFGADLSSAVAVAALVPSAQLTLSDPKLEKKVTFARLLSKVSQEMSSGSEMELGIMQANRLSCAFARPSSTPPSPGANARSPNSTSSNQGSDSLTSSDLAIPSSSSISDLARRKQTIRQKPSSADSILAMFRNFSATNPATSKLTPSTTPSSPMEDDESTSTSSIHTPISLSSSNITQQMPESPVFQHGNKSTIEVSVLDTLSAHKSSSSGSNFLHPPTILLEIPSTISKCLSPIRELPTPLPSPAVTPCVVRRSAAPSSPHRDTIEFSDHRMSVEIANSDDDTEDDDEEEEEDEEDDGQDDGDNAHNDDDDEDEEEEEEEEDEQIHQTEIAIDPHAEDGLILEEAAAMQSPSSANRHKIKNRPPPLGQILHVPTISIISDDAPSAPLVIPMVTIQTPSPTRQRPTSILLPGSPPPRSYKDTFQFPTQSKSKRMLKEFDKPTSLDLPCAPPLITITCNMSEAESDAESISPNKSATLAVSTTGMTYLSPFSMVSRGDHNASESNLSSSGYSSMASPGPSRCGSSNPLCPSEMEDPPGPSSSLGRRPSPLLKSNNTDNTSKTQHEQRGRSDSETLSDDVMMESNDEGIGTDHIEEKIDDGQVKSAKELEVFLSETKNCLQPPAIIVHSDSNNFDKMLSPVSSRSESPLSDRTNRFSAQFYGRNKDLLPFTDSDGLYDFPSSDKVNVMSLQQPHRKAGRKRDKKLVRQSKTPSPTKPSNQSYLELPIYKLNAVSPRKPSPKRRLRNQQQQQQQAVTSSSSSDSIESTIARDHKSSSSPSPETIRCWATSLEWPKRSPEASGEETGDEANCAMLAKFEPEIPKHRKIGRLRAISNQIRFLRRLEVSLKRRERIASPSESGGEDSPRATSPLLQGSSESKIGMIGSRNRRGRLKEETWKRAVATANGHSD</sequence>
<evidence type="ECO:0000313" key="11">
    <source>
        <dbReference type="Proteomes" id="UP000695000"/>
    </source>
</evidence>
<evidence type="ECO:0000259" key="9">
    <source>
        <dbReference type="PROSITE" id="PS50026"/>
    </source>
</evidence>
<feature type="region of interest" description="Disordered" evidence="6">
    <location>
        <begin position="684"/>
        <end position="713"/>
    </location>
</feature>
<dbReference type="PANTHER" id="PTHR24255:SF31">
    <property type="entry name" value="CUBILIN-LIKE PROTEIN"/>
    <property type="match status" value="1"/>
</dbReference>
<feature type="compositionally biased region" description="Basic and acidic residues" evidence="6">
    <location>
        <begin position="2177"/>
        <end position="2187"/>
    </location>
</feature>
<dbReference type="InterPro" id="IPR016186">
    <property type="entry name" value="C-type_lectin-like/link_sf"/>
</dbReference>
<dbReference type="PROSITE" id="PS00022">
    <property type="entry name" value="EGF_1"/>
    <property type="match status" value="3"/>
</dbReference>
<feature type="domain" description="CUB" evidence="8">
    <location>
        <begin position="919"/>
        <end position="1041"/>
    </location>
</feature>
<feature type="region of interest" description="Disordered" evidence="6">
    <location>
        <begin position="33"/>
        <end position="59"/>
    </location>
</feature>
<keyword evidence="1" id="KW-0645">Protease</keyword>
<feature type="domain" description="CUB" evidence="8">
    <location>
        <begin position="611"/>
        <end position="757"/>
    </location>
</feature>
<keyword evidence="11" id="KW-1185">Reference proteome</keyword>
<feature type="chain" id="PRO_5046059101" evidence="7">
    <location>
        <begin position="27"/>
        <end position="2522"/>
    </location>
</feature>
<dbReference type="InterPro" id="IPR016187">
    <property type="entry name" value="CTDL_fold"/>
</dbReference>
<reference evidence="12" key="1">
    <citation type="submission" date="2025-08" db="UniProtKB">
        <authorList>
            <consortium name="RefSeq"/>
        </authorList>
    </citation>
    <scope>IDENTIFICATION</scope>
    <source>
        <tissue evidence="12">Whole Larva</tissue>
    </source>
</reference>
<comment type="caution">
    <text evidence="5">Lacks conserved residue(s) required for the propagation of feature annotation.</text>
</comment>
<evidence type="ECO:0000259" key="8">
    <source>
        <dbReference type="PROSITE" id="PS01180"/>
    </source>
</evidence>
<feature type="disulfide bond" evidence="5">
    <location>
        <begin position="1322"/>
        <end position="1331"/>
    </location>
</feature>
<dbReference type="InterPro" id="IPR000859">
    <property type="entry name" value="CUB_dom"/>
</dbReference>
<feature type="domain" description="C-type lectin" evidence="10">
    <location>
        <begin position="452"/>
        <end position="595"/>
    </location>
</feature>
<dbReference type="InterPro" id="IPR035914">
    <property type="entry name" value="Sperma_CUB_dom_sf"/>
</dbReference>
<feature type="region of interest" description="Disordered" evidence="6">
    <location>
        <begin position="2111"/>
        <end position="2215"/>
    </location>
</feature>
<dbReference type="PROSITE" id="PS50041">
    <property type="entry name" value="C_TYPE_LECTIN_2"/>
    <property type="match status" value="2"/>
</dbReference>
<name>A0ABM1MWU9_NICVS</name>
<organism evidence="11 12">
    <name type="scientific">Nicrophorus vespilloides</name>
    <name type="common">Boreal carrion beetle</name>
    <dbReference type="NCBI Taxonomy" id="110193"/>
    <lineage>
        <taxon>Eukaryota</taxon>
        <taxon>Metazoa</taxon>
        <taxon>Ecdysozoa</taxon>
        <taxon>Arthropoda</taxon>
        <taxon>Hexapoda</taxon>
        <taxon>Insecta</taxon>
        <taxon>Pterygota</taxon>
        <taxon>Neoptera</taxon>
        <taxon>Endopterygota</taxon>
        <taxon>Coleoptera</taxon>
        <taxon>Polyphaga</taxon>
        <taxon>Staphyliniformia</taxon>
        <taxon>Silphidae</taxon>
        <taxon>Nicrophorinae</taxon>
        <taxon>Nicrophorus</taxon>
    </lineage>
</organism>
<protein>
    <submittedName>
        <fullName evidence="12">Uncharacterized protein LOC108564494 isoform X1</fullName>
    </submittedName>
</protein>
<feature type="compositionally biased region" description="Low complexity" evidence="6">
    <location>
        <begin position="2155"/>
        <end position="2166"/>
    </location>
</feature>
<dbReference type="Proteomes" id="UP000695000">
    <property type="component" value="Unplaced"/>
</dbReference>
<feature type="signal peptide" evidence="7">
    <location>
        <begin position="1"/>
        <end position="26"/>
    </location>
</feature>
<feature type="compositionally biased region" description="Polar residues" evidence="6">
    <location>
        <begin position="1696"/>
        <end position="1708"/>
    </location>
</feature>
<keyword evidence="2" id="KW-0378">Hydrolase</keyword>
<dbReference type="PROSITE" id="PS50026">
    <property type="entry name" value="EGF_3"/>
    <property type="match status" value="3"/>
</dbReference>
<feature type="disulfide bond" evidence="4">
    <location>
        <begin position="1046"/>
        <end position="1073"/>
    </location>
</feature>
<evidence type="ECO:0000256" key="4">
    <source>
        <dbReference type="PROSITE-ProRule" id="PRU00059"/>
    </source>
</evidence>
<keyword evidence="7" id="KW-0732">Signal</keyword>
<dbReference type="Gene3D" id="2.60.120.290">
    <property type="entry name" value="Spermadhesin, CUB domain"/>
    <property type="match status" value="3"/>
</dbReference>
<proteinExistence type="predicted"/>
<accession>A0ABM1MWU9</accession>
<dbReference type="CDD" id="cd00037">
    <property type="entry name" value="CLECT"/>
    <property type="match status" value="2"/>
</dbReference>
<feature type="compositionally biased region" description="Polar residues" evidence="6">
    <location>
        <begin position="2013"/>
        <end position="2022"/>
    </location>
</feature>
<keyword evidence="3 5" id="KW-1015">Disulfide bond</keyword>
<evidence type="ECO:0000256" key="1">
    <source>
        <dbReference type="ARBA" id="ARBA00022670"/>
    </source>
</evidence>
<feature type="compositionally biased region" description="Basic residues" evidence="6">
    <location>
        <begin position="2307"/>
        <end position="2321"/>
    </location>
</feature>
<feature type="region of interest" description="Disordered" evidence="6">
    <location>
        <begin position="1754"/>
        <end position="1784"/>
    </location>
</feature>
<evidence type="ECO:0000256" key="3">
    <source>
        <dbReference type="ARBA" id="ARBA00023157"/>
    </source>
</evidence>
<feature type="domain" description="EGF-like" evidence="9">
    <location>
        <begin position="1296"/>
        <end position="1332"/>
    </location>
</feature>
<feature type="domain" description="CUB" evidence="8">
    <location>
        <begin position="1046"/>
        <end position="1155"/>
    </location>
</feature>
<dbReference type="SMART" id="SM00034">
    <property type="entry name" value="CLECT"/>
    <property type="match status" value="2"/>
</dbReference>
<feature type="region of interest" description="Disordered" evidence="6">
    <location>
        <begin position="1870"/>
        <end position="1943"/>
    </location>
</feature>
<feature type="compositionally biased region" description="Basic and acidic residues" evidence="6">
    <location>
        <begin position="1877"/>
        <end position="1890"/>
    </location>
</feature>
<feature type="disulfide bond" evidence="5">
    <location>
        <begin position="1396"/>
        <end position="1405"/>
    </location>
</feature>
<dbReference type="Gene3D" id="2.10.25.10">
    <property type="entry name" value="Laminin"/>
    <property type="match status" value="3"/>
</dbReference>
<feature type="disulfide bond" evidence="5">
    <location>
        <begin position="1357"/>
        <end position="1366"/>
    </location>
</feature>
<evidence type="ECO:0000259" key="10">
    <source>
        <dbReference type="PROSITE" id="PS50041"/>
    </source>
</evidence>
<feature type="compositionally biased region" description="Polar residues" evidence="6">
    <location>
        <begin position="2322"/>
        <end position="2336"/>
    </location>
</feature>
<dbReference type="SUPFAM" id="SSF57196">
    <property type="entry name" value="EGF/Laminin"/>
    <property type="match status" value="3"/>
</dbReference>
<feature type="compositionally biased region" description="Basic and acidic residues" evidence="6">
    <location>
        <begin position="2204"/>
        <end position="2215"/>
    </location>
</feature>
<feature type="compositionally biased region" description="Basic and acidic residues" evidence="6">
    <location>
        <begin position="50"/>
        <end position="59"/>
    </location>
</feature>
<feature type="compositionally biased region" description="Low complexity" evidence="6">
    <location>
        <begin position="2117"/>
        <end position="2135"/>
    </location>
</feature>
<dbReference type="GeneID" id="108564494"/>
<dbReference type="SUPFAM" id="SSF56436">
    <property type="entry name" value="C-type lectin-like"/>
    <property type="match status" value="2"/>
</dbReference>
<keyword evidence="5" id="KW-0245">EGF-like domain</keyword>
<feature type="compositionally biased region" description="Low complexity" evidence="6">
    <location>
        <begin position="690"/>
        <end position="713"/>
    </location>
</feature>
<feature type="domain" description="C-type lectin" evidence="10">
    <location>
        <begin position="778"/>
        <end position="911"/>
    </location>
</feature>
<feature type="region of interest" description="Disordered" evidence="6">
    <location>
        <begin position="1681"/>
        <end position="1739"/>
    </location>
</feature>
<dbReference type="Pfam" id="PF00059">
    <property type="entry name" value="Lectin_C"/>
    <property type="match status" value="2"/>
</dbReference>
<dbReference type="Gene3D" id="3.10.100.10">
    <property type="entry name" value="Mannose-Binding Protein A, subunit A"/>
    <property type="match status" value="2"/>
</dbReference>
<feature type="compositionally biased region" description="Acidic residues" evidence="6">
    <location>
        <begin position="1895"/>
        <end position="1940"/>
    </location>
</feature>
<feature type="compositionally biased region" description="Low complexity" evidence="6">
    <location>
        <begin position="1709"/>
        <end position="1725"/>
    </location>
</feature>
<evidence type="ECO:0000313" key="12">
    <source>
        <dbReference type="RefSeq" id="XP_017779049.1"/>
    </source>
</evidence>
<feature type="compositionally biased region" description="Acidic residues" evidence="6">
    <location>
        <begin position="2189"/>
        <end position="2200"/>
    </location>
</feature>
<dbReference type="InterPro" id="IPR001304">
    <property type="entry name" value="C-type_lectin-like"/>
</dbReference>
<evidence type="ECO:0000256" key="6">
    <source>
        <dbReference type="SAM" id="MobiDB-lite"/>
    </source>
</evidence>
<dbReference type="CDD" id="cd00054">
    <property type="entry name" value="EGF_CA"/>
    <property type="match status" value="2"/>
</dbReference>
<feature type="region of interest" description="Disordered" evidence="6">
    <location>
        <begin position="1485"/>
        <end position="1505"/>
    </location>
</feature>